<dbReference type="KEGG" id="fcy:FRACYDRAFT_149030"/>
<dbReference type="PROSITE" id="PS50889">
    <property type="entry name" value="S4"/>
    <property type="match status" value="1"/>
</dbReference>
<evidence type="ECO:0000313" key="3">
    <source>
        <dbReference type="EMBL" id="OEU11931.1"/>
    </source>
</evidence>
<dbReference type="Proteomes" id="UP000095751">
    <property type="component" value="Unassembled WGS sequence"/>
</dbReference>
<evidence type="ECO:0000259" key="2">
    <source>
        <dbReference type="Pfam" id="PF00849"/>
    </source>
</evidence>
<dbReference type="InterPro" id="IPR020103">
    <property type="entry name" value="PsdUridine_synth_cat_dom_sf"/>
</dbReference>
<dbReference type="SUPFAM" id="SSF55120">
    <property type="entry name" value="Pseudouridine synthase"/>
    <property type="match status" value="1"/>
</dbReference>
<dbReference type="GO" id="GO:0009982">
    <property type="term" value="F:pseudouridine synthase activity"/>
    <property type="evidence" value="ECO:0007669"/>
    <property type="project" value="InterPro"/>
</dbReference>
<dbReference type="Gene3D" id="3.30.2350.10">
    <property type="entry name" value="Pseudouridine synthase"/>
    <property type="match status" value="1"/>
</dbReference>
<dbReference type="AlphaFoldDB" id="A0A1E7F154"/>
<proteinExistence type="predicted"/>
<reference evidence="3 4" key="1">
    <citation type="submission" date="2016-09" db="EMBL/GenBank/DDBJ databases">
        <title>Extensive genetic diversity and differential bi-allelic expression allows diatom success in the polar Southern Ocean.</title>
        <authorList>
            <consortium name="DOE Joint Genome Institute"/>
            <person name="Mock T."/>
            <person name="Otillar R.P."/>
            <person name="Strauss J."/>
            <person name="Dupont C."/>
            <person name="Frickenhaus S."/>
            <person name="Maumus F."/>
            <person name="Mcmullan M."/>
            <person name="Sanges R."/>
            <person name="Schmutz J."/>
            <person name="Toseland A."/>
            <person name="Valas R."/>
            <person name="Veluchamy A."/>
            <person name="Ward B.J."/>
            <person name="Allen A."/>
            <person name="Barry K."/>
            <person name="Falciatore A."/>
            <person name="Ferrante M."/>
            <person name="Fortunato A.E."/>
            <person name="Gloeckner G."/>
            <person name="Gruber A."/>
            <person name="Hipkin R."/>
            <person name="Janech M."/>
            <person name="Kroth P."/>
            <person name="Leese F."/>
            <person name="Lindquist E."/>
            <person name="Lyon B.R."/>
            <person name="Martin J."/>
            <person name="Mayer C."/>
            <person name="Parker M."/>
            <person name="Quesneville H."/>
            <person name="Raymond J."/>
            <person name="Uhlig C."/>
            <person name="Valentin K.U."/>
            <person name="Worden A.Z."/>
            <person name="Armbrust E.V."/>
            <person name="Bowler C."/>
            <person name="Green B."/>
            <person name="Moulton V."/>
            <person name="Van Oosterhout C."/>
            <person name="Grigoriev I."/>
        </authorList>
    </citation>
    <scope>NUCLEOTIDE SEQUENCE [LARGE SCALE GENOMIC DNA]</scope>
    <source>
        <strain evidence="3 4">CCMP1102</strain>
    </source>
</reference>
<gene>
    <name evidence="3" type="ORF">FRACYDRAFT_149030</name>
</gene>
<keyword evidence="1" id="KW-0694">RNA-binding</keyword>
<feature type="non-terminal residue" evidence="3">
    <location>
        <position position="1"/>
    </location>
</feature>
<feature type="domain" description="Pseudouridine synthase RsuA/RluA-like" evidence="2">
    <location>
        <begin position="108"/>
        <end position="180"/>
    </location>
</feature>
<dbReference type="OrthoDB" id="25002at2759"/>
<dbReference type="PANTHER" id="PTHR21600:SF40">
    <property type="entry name" value="PSEUDOURIDYLATE SYNTHASE RPUSD2"/>
    <property type="match status" value="1"/>
</dbReference>
<dbReference type="InterPro" id="IPR006145">
    <property type="entry name" value="PsdUridine_synth_RsuA/RluA"/>
</dbReference>
<dbReference type="Pfam" id="PF00849">
    <property type="entry name" value="PseudoU_synth_2"/>
    <property type="match status" value="2"/>
</dbReference>
<dbReference type="GO" id="GO:0003723">
    <property type="term" value="F:RNA binding"/>
    <property type="evidence" value="ECO:0007669"/>
    <property type="project" value="UniProtKB-KW"/>
</dbReference>
<accession>A0A1E7F154</accession>
<evidence type="ECO:0000313" key="4">
    <source>
        <dbReference type="Proteomes" id="UP000095751"/>
    </source>
</evidence>
<dbReference type="InParanoid" id="A0A1E7F154"/>
<dbReference type="GO" id="GO:0000455">
    <property type="term" value="P:enzyme-directed rRNA pseudouridine synthesis"/>
    <property type="evidence" value="ECO:0007669"/>
    <property type="project" value="TreeGrafter"/>
</dbReference>
<feature type="domain" description="Pseudouridine synthase RsuA/RluA-like" evidence="2">
    <location>
        <begin position="206"/>
        <end position="287"/>
    </location>
</feature>
<dbReference type="EMBL" id="KV784366">
    <property type="protein sequence ID" value="OEU11931.1"/>
    <property type="molecule type" value="Genomic_DNA"/>
</dbReference>
<evidence type="ECO:0000256" key="1">
    <source>
        <dbReference type="PROSITE-ProRule" id="PRU00182"/>
    </source>
</evidence>
<organism evidence="3 4">
    <name type="scientific">Fragilariopsis cylindrus CCMP1102</name>
    <dbReference type="NCBI Taxonomy" id="635003"/>
    <lineage>
        <taxon>Eukaryota</taxon>
        <taxon>Sar</taxon>
        <taxon>Stramenopiles</taxon>
        <taxon>Ochrophyta</taxon>
        <taxon>Bacillariophyta</taxon>
        <taxon>Bacillariophyceae</taxon>
        <taxon>Bacillariophycidae</taxon>
        <taxon>Bacillariales</taxon>
        <taxon>Bacillariaceae</taxon>
        <taxon>Fragilariopsis</taxon>
    </lineage>
</organism>
<feature type="non-terminal residue" evidence="3">
    <location>
        <position position="301"/>
    </location>
</feature>
<protein>
    <submittedName>
        <fullName evidence="3">Pseudouridine synthase</fullName>
    </submittedName>
</protein>
<dbReference type="CDD" id="cd00165">
    <property type="entry name" value="S4"/>
    <property type="match status" value="1"/>
</dbReference>
<keyword evidence="4" id="KW-1185">Reference proteome</keyword>
<dbReference type="InterPro" id="IPR050188">
    <property type="entry name" value="RluA_PseudoU_synthase"/>
</dbReference>
<sequence>LRTPKPCLRIIQTTTKGKWCGVSLLKVLQQEFFNNSTNILRQLLTNGLIRVNGIAIARTFDEANDYKLKNMDIIDRIIHWHEPPIFLPSLQIDSTKRITPKNKNDNFLYVCNKPCTVPVHPTGPYLSNTLTMLVEGQNDLNLKPMTLIPCHRIDRVTSGMVICSTNKQIVSLISQAMSSNTATSTITTANTANTSTSNGCNNHNGRSSSYVRKQYLAKVIGKFPSHNELNGPIETIDPANGIRSITSNGKPSISLFRLLNYDSISNTSIIICEPKTGRSHQLRVHLQWLGHSICGDILYGG</sequence>
<dbReference type="PANTHER" id="PTHR21600">
    <property type="entry name" value="MITOCHONDRIAL RNA PSEUDOURIDINE SYNTHASE"/>
    <property type="match status" value="1"/>
</dbReference>
<name>A0A1E7F154_9STRA</name>